<comment type="caution">
    <text evidence="1">The sequence shown here is derived from an EMBL/GenBank/DDBJ whole genome shotgun (WGS) entry which is preliminary data.</text>
</comment>
<evidence type="ECO:0000313" key="2">
    <source>
        <dbReference type="Proteomes" id="UP001161389"/>
    </source>
</evidence>
<sequence>MFTNDKSSINKQKDSSIPTDIISNSNDIRELIWLYHELFRSRPYRPVVHVEARDEYFQAINEELLSRHFNSIEDRNFFVNDVRSKCRKSLVPDHALSWIGKKDERLSLWLWFRLRSSEGLEFSSEEVVSQQTRYRKIVTYFDRLEVPRAEKLRIISDLNKQWSTKCSFSQGHLSWLVDGGKELGLWAVKYLKKRDLVGDCYFCAPEILVHFKSPSQQAITIMDQLELPLEDLTVLVEKMHRAWVQKASRDRKVKKLSGTKLKVSKGSLAKLNEISEFLGHNDLNRTINSLIDTQYAILKSGWKK</sequence>
<evidence type="ECO:0000313" key="1">
    <source>
        <dbReference type="EMBL" id="GLQ33006.1"/>
    </source>
</evidence>
<dbReference type="EMBL" id="BSNM01000016">
    <property type="protein sequence ID" value="GLQ33006.1"/>
    <property type="molecule type" value="Genomic_DNA"/>
</dbReference>
<dbReference type="Proteomes" id="UP001161389">
    <property type="component" value="Unassembled WGS sequence"/>
</dbReference>
<name>A0AA37SEF1_9GAMM</name>
<dbReference type="AlphaFoldDB" id="A0AA37SEF1"/>
<organism evidence="1 2">
    <name type="scientific">Litoribrevibacter albus</name>
    <dbReference type="NCBI Taxonomy" id="1473156"/>
    <lineage>
        <taxon>Bacteria</taxon>
        <taxon>Pseudomonadati</taxon>
        <taxon>Pseudomonadota</taxon>
        <taxon>Gammaproteobacteria</taxon>
        <taxon>Oceanospirillales</taxon>
        <taxon>Oceanospirillaceae</taxon>
        <taxon>Litoribrevibacter</taxon>
    </lineage>
</organism>
<dbReference type="RefSeq" id="WP_284383207.1">
    <property type="nucleotide sequence ID" value="NZ_BSNM01000016.1"/>
</dbReference>
<reference evidence="1" key="2">
    <citation type="submission" date="2023-01" db="EMBL/GenBank/DDBJ databases">
        <title>Draft genome sequence of Litoribrevibacter albus strain NBRC 110071.</title>
        <authorList>
            <person name="Sun Q."/>
            <person name="Mori K."/>
        </authorList>
    </citation>
    <scope>NUCLEOTIDE SEQUENCE</scope>
    <source>
        <strain evidence="1">NBRC 110071</strain>
    </source>
</reference>
<accession>A0AA37SEF1</accession>
<protein>
    <submittedName>
        <fullName evidence="1">Uncharacterized protein</fullName>
    </submittedName>
</protein>
<gene>
    <name evidence="1" type="ORF">GCM10007876_34850</name>
</gene>
<proteinExistence type="predicted"/>
<keyword evidence="2" id="KW-1185">Reference proteome</keyword>
<reference evidence="1" key="1">
    <citation type="journal article" date="2014" name="Int. J. Syst. Evol. Microbiol.">
        <title>Complete genome sequence of Corynebacterium casei LMG S-19264T (=DSM 44701T), isolated from a smear-ripened cheese.</title>
        <authorList>
            <consortium name="US DOE Joint Genome Institute (JGI-PGF)"/>
            <person name="Walter F."/>
            <person name="Albersmeier A."/>
            <person name="Kalinowski J."/>
            <person name="Ruckert C."/>
        </authorList>
    </citation>
    <scope>NUCLEOTIDE SEQUENCE</scope>
    <source>
        <strain evidence="1">NBRC 110071</strain>
    </source>
</reference>